<dbReference type="Pfam" id="PF00375">
    <property type="entry name" value="SDF"/>
    <property type="match status" value="1"/>
</dbReference>
<comment type="subcellular location">
    <subcellularLocation>
        <location evidence="1">Cell membrane</location>
        <topology evidence="1">Multi-pass membrane protein</topology>
    </subcellularLocation>
</comment>
<dbReference type="GO" id="GO:0015293">
    <property type="term" value="F:symporter activity"/>
    <property type="evidence" value="ECO:0007669"/>
    <property type="project" value="UniProtKB-KW"/>
</dbReference>
<evidence type="ECO:0000256" key="1">
    <source>
        <dbReference type="ARBA" id="ARBA00004651"/>
    </source>
</evidence>
<dbReference type="EMBL" id="VSSQ01027130">
    <property type="protein sequence ID" value="MPM76206.1"/>
    <property type="molecule type" value="Genomic_DNA"/>
</dbReference>
<gene>
    <name evidence="8" type="primary">gltP_22</name>
    <name evidence="8" type="ORF">SDC9_123203</name>
</gene>
<keyword evidence="5 7" id="KW-1133">Transmembrane helix</keyword>
<comment type="caution">
    <text evidence="8">The sequence shown here is derived from an EMBL/GenBank/DDBJ whole genome shotgun (WGS) entry which is preliminary data.</text>
</comment>
<dbReference type="SUPFAM" id="SSF118215">
    <property type="entry name" value="Proton glutamate symport protein"/>
    <property type="match status" value="1"/>
</dbReference>
<dbReference type="PANTHER" id="PTHR42865:SF7">
    <property type="entry name" value="PROTON_GLUTAMATE-ASPARTATE SYMPORTER"/>
    <property type="match status" value="1"/>
</dbReference>
<dbReference type="GO" id="GO:0006835">
    <property type="term" value="P:dicarboxylic acid transport"/>
    <property type="evidence" value="ECO:0007669"/>
    <property type="project" value="TreeGrafter"/>
</dbReference>
<feature type="transmembrane region" description="Helical" evidence="7">
    <location>
        <begin position="177"/>
        <end position="197"/>
    </location>
</feature>
<keyword evidence="3" id="KW-1003">Cell membrane</keyword>
<name>A0A645CGX6_9ZZZZ</name>
<keyword evidence="2" id="KW-0813">Transport</keyword>
<feature type="transmembrane region" description="Helical" evidence="7">
    <location>
        <begin position="145"/>
        <end position="165"/>
    </location>
</feature>
<evidence type="ECO:0000256" key="3">
    <source>
        <dbReference type="ARBA" id="ARBA00022475"/>
    </source>
</evidence>
<keyword evidence="4 7" id="KW-0812">Transmembrane</keyword>
<feature type="transmembrane region" description="Helical" evidence="7">
    <location>
        <begin position="111"/>
        <end position="138"/>
    </location>
</feature>
<evidence type="ECO:0000313" key="8">
    <source>
        <dbReference type="EMBL" id="MPM76206.1"/>
    </source>
</evidence>
<proteinExistence type="predicted"/>
<organism evidence="8">
    <name type="scientific">bioreactor metagenome</name>
    <dbReference type="NCBI Taxonomy" id="1076179"/>
    <lineage>
        <taxon>unclassified sequences</taxon>
        <taxon>metagenomes</taxon>
        <taxon>ecological metagenomes</taxon>
    </lineage>
</organism>
<dbReference type="PANTHER" id="PTHR42865">
    <property type="entry name" value="PROTON/GLUTAMATE-ASPARTATE SYMPORTER"/>
    <property type="match status" value="1"/>
</dbReference>
<evidence type="ECO:0000256" key="2">
    <source>
        <dbReference type="ARBA" id="ARBA00022448"/>
    </source>
</evidence>
<dbReference type="AlphaFoldDB" id="A0A645CGX6"/>
<accession>A0A645CGX6</accession>
<dbReference type="InterPro" id="IPR001991">
    <property type="entry name" value="Na-dicarboxylate_symporter"/>
</dbReference>
<feature type="transmembrane region" description="Helical" evidence="7">
    <location>
        <begin position="41"/>
        <end position="61"/>
    </location>
</feature>
<dbReference type="Gene3D" id="1.10.3860.10">
    <property type="entry name" value="Sodium:dicarboxylate symporter"/>
    <property type="match status" value="1"/>
</dbReference>
<evidence type="ECO:0000256" key="7">
    <source>
        <dbReference type="SAM" id="Phobius"/>
    </source>
</evidence>
<evidence type="ECO:0000256" key="4">
    <source>
        <dbReference type="ARBA" id="ARBA00022692"/>
    </source>
</evidence>
<reference evidence="8" key="1">
    <citation type="submission" date="2019-08" db="EMBL/GenBank/DDBJ databases">
        <authorList>
            <person name="Kucharzyk K."/>
            <person name="Murdoch R.W."/>
            <person name="Higgins S."/>
            <person name="Loffler F."/>
        </authorList>
    </citation>
    <scope>NUCLEOTIDE SEQUENCE</scope>
</reference>
<keyword evidence="6 7" id="KW-0472">Membrane</keyword>
<evidence type="ECO:0000256" key="6">
    <source>
        <dbReference type="ARBA" id="ARBA00023136"/>
    </source>
</evidence>
<dbReference type="InterPro" id="IPR036458">
    <property type="entry name" value="Na:dicarbo_symporter_sf"/>
</dbReference>
<dbReference type="GO" id="GO:0005886">
    <property type="term" value="C:plasma membrane"/>
    <property type="evidence" value="ECO:0007669"/>
    <property type="project" value="UniProtKB-SubCell"/>
</dbReference>
<evidence type="ECO:0000256" key="5">
    <source>
        <dbReference type="ARBA" id="ARBA00022989"/>
    </source>
</evidence>
<sequence length="238" mass="25439">MMKLVSIIMYYAPIGLAAYFASLVGEFGPQLLGEYARAMVIYYPLCFLYLFIMFPLYSYFAGGKLGMKRMLKYIASPAITSFATGSSIATIPVNLRASESIGVSKDVREIVIPIGATMHMDGSVLSAILKISFLFGIFGMKFSGIGTFATAVCVAVLSGVAMSGIPGGGLIGEMLIVSLYGFPPEAFPIIAMIGFLVDPPATMINSSGDTIASMMVTRLIEGKGWLEKRLAAREETAQ</sequence>
<protein>
    <submittedName>
        <fullName evidence="8">Proton/glutamate-aspartate symporter</fullName>
    </submittedName>
</protein>
<feature type="transmembrane region" description="Helical" evidence="7">
    <location>
        <begin position="73"/>
        <end position="91"/>
    </location>
</feature>